<dbReference type="FunFam" id="3.30.230.70:FF:000001">
    <property type="entry name" value="Polyribonucleotide nucleotidyltransferase"/>
    <property type="match status" value="1"/>
</dbReference>
<dbReference type="NCBIfam" id="TIGR03591">
    <property type="entry name" value="polynuc_phos"/>
    <property type="match status" value="1"/>
</dbReference>
<dbReference type="Pfam" id="PF00013">
    <property type="entry name" value="KH_1"/>
    <property type="match status" value="1"/>
</dbReference>
<comment type="cofactor">
    <cofactor evidence="7">
        <name>Mg(2+)</name>
        <dbReference type="ChEBI" id="CHEBI:18420"/>
    </cofactor>
</comment>
<dbReference type="NCBIfam" id="NF008805">
    <property type="entry name" value="PRK11824.1"/>
    <property type="match status" value="1"/>
</dbReference>
<evidence type="ECO:0000256" key="6">
    <source>
        <dbReference type="ARBA" id="ARBA00022884"/>
    </source>
</evidence>
<dbReference type="InterPro" id="IPR004087">
    <property type="entry name" value="KH_dom"/>
</dbReference>
<comment type="catalytic activity">
    <reaction evidence="7">
        <text>RNA(n+1) + phosphate = RNA(n) + a ribonucleoside 5'-diphosphate</text>
        <dbReference type="Rhea" id="RHEA:22096"/>
        <dbReference type="Rhea" id="RHEA-COMP:14527"/>
        <dbReference type="Rhea" id="RHEA-COMP:17342"/>
        <dbReference type="ChEBI" id="CHEBI:43474"/>
        <dbReference type="ChEBI" id="CHEBI:57930"/>
        <dbReference type="ChEBI" id="CHEBI:140395"/>
        <dbReference type="EC" id="2.7.7.8"/>
    </reaction>
</comment>
<dbReference type="Gene3D" id="3.30.1370.10">
    <property type="entry name" value="K Homology domain, type 1"/>
    <property type="match status" value="1"/>
</dbReference>
<keyword evidence="4 7" id="KW-0548">Nucleotidyltransferase</keyword>
<dbReference type="RefSeq" id="WP_045918433.1">
    <property type="nucleotide sequence ID" value="NZ_LS398547.1"/>
</dbReference>
<dbReference type="HAMAP" id="MF_01595">
    <property type="entry name" value="PNPase"/>
    <property type="match status" value="1"/>
</dbReference>
<dbReference type="InterPro" id="IPR027408">
    <property type="entry name" value="PNPase/RNase_PH_dom_sf"/>
</dbReference>
<dbReference type="Pfam" id="PF03726">
    <property type="entry name" value="PNPase"/>
    <property type="match status" value="1"/>
</dbReference>
<evidence type="ECO:0000256" key="5">
    <source>
        <dbReference type="ARBA" id="ARBA00022842"/>
    </source>
</evidence>
<dbReference type="CDD" id="cd02393">
    <property type="entry name" value="KH-I_PNPase"/>
    <property type="match status" value="1"/>
</dbReference>
<dbReference type="InterPro" id="IPR003029">
    <property type="entry name" value="S1_domain"/>
</dbReference>
<evidence type="ECO:0000313" key="9">
    <source>
        <dbReference type="EMBL" id="SPR03522.1"/>
    </source>
</evidence>
<dbReference type="InterPro" id="IPR012340">
    <property type="entry name" value="NA-bd_OB-fold"/>
</dbReference>
<dbReference type="InterPro" id="IPR004088">
    <property type="entry name" value="KH_dom_type_1"/>
</dbReference>
<reference evidence="10" key="1">
    <citation type="submission" date="2018-03" db="EMBL/GenBank/DDBJ databases">
        <authorList>
            <person name="Batty M. E."/>
            <person name="Batty M E."/>
        </authorList>
    </citation>
    <scope>NUCLEOTIDE SEQUENCE [LARGE SCALE GENOMIC DNA]</scope>
</reference>
<keyword evidence="3 7" id="KW-0808">Transferase</keyword>
<dbReference type="Pfam" id="PF03725">
    <property type="entry name" value="RNase_PH_C"/>
    <property type="match status" value="1"/>
</dbReference>
<dbReference type="PROSITE" id="PS50084">
    <property type="entry name" value="KH_TYPE_1"/>
    <property type="match status" value="1"/>
</dbReference>
<evidence type="ECO:0000256" key="1">
    <source>
        <dbReference type="ARBA" id="ARBA00007404"/>
    </source>
</evidence>
<dbReference type="Pfam" id="PF01138">
    <property type="entry name" value="RNase_PH"/>
    <property type="match status" value="2"/>
</dbReference>
<feature type="binding site" evidence="7">
    <location>
        <position position="496"/>
    </location>
    <ligand>
        <name>Mg(2+)</name>
        <dbReference type="ChEBI" id="CHEBI:18420"/>
    </ligand>
</feature>
<dbReference type="SUPFAM" id="SSF54791">
    <property type="entry name" value="Eukaryotic type KH-domain (KH-domain type I)"/>
    <property type="match status" value="1"/>
</dbReference>
<dbReference type="GO" id="GO:0003723">
    <property type="term" value="F:RNA binding"/>
    <property type="evidence" value="ECO:0007669"/>
    <property type="project" value="UniProtKB-UniRule"/>
</dbReference>
<dbReference type="InterPro" id="IPR012162">
    <property type="entry name" value="PNPase"/>
</dbReference>
<protein>
    <recommendedName>
        <fullName evidence="7">Polyribonucleotide nucleotidyltransferase</fullName>
        <ecNumber evidence="7">2.7.7.8</ecNumber>
    </recommendedName>
    <alternativeName>
        <fullName evidence="7">Polynucleotide phosphorylase</fullName>
        <shortName evidence="7">PNPase</shortName>
    </alternativeName>
</protein>
<proteinExistence type="inferred from homology"/>
<dbReference type="GO" id="GO:0006402">
    <property type="term" value="P:mRNA catabolic process"/>
    <property type="evidence" value="ECO:0007669"/>
    <property type="project" value="UniProtKB-UniRule"/>
</dbReference>
<dbReference type="InterPro" id="IPR015848">
    <property type="entry name" value="PNPase_PH_RNA-bd_bac/org-type"/>
</dbReference>
<dbReference type="SUPFAM" id="SSF54211">
    <property type="entry name" value="Ribosomal protein S5 domain 2-like"/>
    <property type="match status" value="2"/>
</dbReference>
<dbReference type="Proteomes" id="UP000244960">
    <property type="component" value="Chromosome I"/>
</dbReference>
<dbReference type="Gene3D" id="2.40.50.140">
    <property type="entry name" value="Nucleic acid-binding proteins"/>
    <property type="match status" value="1"/>
</dbReference>
<dbReference type="SUPFAM" id="SSF46915">
    <property type="entry name" value="Polynucleotide phosphorylase/guanosine pentaphosphate synthase (PNPase/GPSI), domain 3"/>
    <property type="match status" value="1"/>
</dbReference>
<dbReference type="InterPro" id="IPR036612">
    <property type="entry name" value="KH_dom_type_1_sf"/>
</dbReference>
<keyword evidence="6 7" id="KW-0694">RNA-binding</keyword>
<gene>
    <name evidence="7 9" type="primary">pnp</name>
    <name evidence="9" type="ORF">UT176_00291</name>
</gene>
<dbReference type="PIRSF" id="PIRSF005499">
    <property type="entry name" value="PNPase"/>
    <property type="match status" value="1"/>
</dbReference>
<dbReference type="FunFam" id="3.30.1370.10:FF:000001">
    <property type="entry name" value="Polyribonucleotide nucleotidyltransferase"/>
    <property type="match status" value="1"/>
</dbReference>
<dbReference type="SMART" id="SM00322">
    <property type="entry name" value="KH"/>
    <property type="match status" value="1"/>
</dbReference>
<evidence type="ECO:0000256" key="4">
    <source>
        <dbReference type="ARBA" id="ARBA00022695"/>
    </source>
</evidence>
<keyword evidence="2 7" id="KW-0963">Cytoplasm</keyword>
<accession>A0A2U3QRE7</accession>
<keyword evidence="7" id="KW-0479">Metal-binding</keyword>
<evidence type="ECO:0000256" key="7">
    <source>
        <dbReference type="HAMAP-Rule" id="MF_01595"/>
    </source>
</evidence>
<keyword evidence="5 7" id="KW-0460">Magnesium</keyword>
<dbReference type="GO" id="GO:0004654">
    <property type="term" value="F:polyribonucleotide nucleotidyltransferase activity"/>
    <property type="evidence" value="ECO:0007669"/>
    <property type="project" value="UniProtKB-UniRule"/>
</dbReference>
<dbReference type="EMBL" id="LS398547">
    <property type="protein sequence ID" value="SPR03522.1"/>
    <property type="molecule type" value="Genomic_DNA"/>
</dbReference>
<dbReference type="PANTHER" id="PTHR11252:SF0">
    <property type="entry name" value="POLYRIBONUCLEOTIDE NUCLEOTIDYLTRANSFERASE 1, MITOCHONDRIAL"/>
    <property type="match status" value="1"/>
</dbReference>
<evidence type="ECO:0000256" key="2">
    <source>
        <dbReference type="ARBA" id="ARBA00022490"/>
    </source>
</evidence>
<dbReference type="InterPro" id="IPR020568">
    <property type="entry name" value="Ribosomal_Su5_D2-typ_SF"/>
</dbReference>
<sequence length="738" mass="81678">MFNEILKKVDWHGNMLSLSTGKIARNADGAVLASMGNTSVLCTVVFDKNTKNNGMDFFPLGVYYREMAYAAGKIPGGFIKKEGKFSEYEVLVSRLIDRSIRPLFDSNFRNDTQVICTVMSYDPRYSPDILAIIGSSAALAISGIPIVKPIGAARIGIVNDEFILNPVIHDNTGVNELDLVVAATFDSVTMIEAQACEIDEEKMLAAIEFGYKSLKPVINAIEEIKSSIRKDIFEVTARPHLRYNDEILKHFSSDIKSALLLQTKNERNQQLQLIQQKVVDYFFSEANDDDDAILNIEKALDDVKSKIFRDLVLQDKTRIGNRAIDEIRPIICEAGLFNTVHGSALFTRGDTQSLATITLGSSTDEQIVEQLNKCERQSFLLDYIFLPYSVGEISPLRAASRREIGHGWLAKKAIQLVIPSKDVFPYTIRIVSEITQSDGSSSMATVCSASLSLMEAGVPIKTHVAGIAMGLVLGEGNKFEILSDISGCEDHLGDMDFKVASTKNGITALQLDIKVQGINLSMIESTFRQAKIGINHILNVMNNTISCPKSELSTYAPMVQTLEIQKEKIRDVIGLGGKVIKELCKTFDVEIDISENGEVKVWGNVGENVKKAVQSIENIVFVPQIGDIFDGEVVKVIESGAFIKYVTGRDGFVHISEINDTHIKDINAHVKLGDKVKVKIIGIDHKNRVKLTLRTDKEHCKNKNEQYNDITTTTGSVKKKIKIAPKEAAVISNRKYFD</sequence>
<evidence type="ECO:0000256" key="3">
    <source>
        <dbReference type="ARBA" id="ARBA00022679"/>
    </source>
</evidence>
<dbReference type="AlphaFoldDB" id="A0A2U3QRE7"/>
<dbReference type="GO" id="GO:0000175">
    <property type="term" value="F:3'-5'-RNA exonuclease activity"/>
    <property type="evidence" value="ECO:0007669"/>
    <property type="project" value="TreeGrafter"/>
</dbReference>
<dbReference type="PANTHER" id="PTHR11252">
    <property type="entry name" value="POLYRIBONUCLEOTIDE NUCLEOTIDYLTRANSFERASE"/>
    <property type="match status" value="1"/>
</dbReference>
<dbReference type="SUPFAM" id="SSF50249">
    <property type="entry name" value="Nucleic acid-binding proteins"/>
    <property type="match status" value="1"/>
</dbReference>
<dbReference type="InterPro" id="IPR036456">
    <property type="entry name" value="PNPase_PH_RNA-bd_sf"/>
</dbReference>
<dbReference type="InterPro" id="IPR015847">
    <property type="entry name" value="ExoRNase_PH_dom2"/>
</dbReference>
<dbReference type="GO" id="GO:0005829">
    <property type="term" value="C:cytosol"/>
    <property type="evidence" value="ECO:0007669"/>
    <property type="project" value="TreeGrafter"/>
</dbReference>
<feature type="domain" description="S1 motif" evidence="8">
    <location>
        <begin position="626"/>
        <end position="694"/>
    </location>
</feature>
<dbReference type="SMART" id="SM00316">
    <property type="entry name" value="S1"/>
    <property type="match status" value="1"/>
</dbReference>
<comment type="subcellular location">
    <subcellularLocation>
        <location evidence="7">Cytoplasm</location>
    </subcellularLocation>
</comment>
<dbReference type="EC" id="2.7.7.8" evidence="7"/>
<dbReference type="GO" id="GO:0000287">
    <property type="term" value="F:magnesium ion binding"/>
    <property type="evidence" value="ECO:0007669"/>
    <property type="project" value="UniProtKB-UniRule"/>
</dbReference>
<dbReference type="GO" id="GO:0006396">
    <property type="term" value="P:RNA processing"/>
    <property type="evidence" value="ECO:0007669"/>
    <property type="project" value="InterPro"/>
</dbReference>
<dbReference type="InterPro" id="IPR001247">
    <property type="entry name" value="ExoRNase_PH_dom1"/>
</dbReference>
<dbReference type="InterPro" id="IPR036345">
    <property type="entry name" value="ExoRNase_PH_dom2_sf"/>
</dbReference>
<name>A0A2U3QRE7_ORITS</name>
<dbReference type="Pfam" id="PF00575">
    <property type="entry name" value="S1"/>
    <property type="match status" value="1"/>
</dbReference>
<comment type="similarity">
    <text evidence="1 7">Belongs to the polyribonucleotide nucleotidyltransferase family.</text>
</comment>
<dbReference type="Gene3D" id="3.30.230.70">
    <property type="entry name" value="GHMP Kinase, N-terminal domain"/>
    <property type="match status" value="2"/>
</dbReference>
<evidence type="ECO:0000313" key="10">
    <source>
        <dbReference type="Proteomes" id="UP000244960"/>
    </source>
</evidence>
<dbReference type="PROSITE" id="PS50126">
    <property type="entry name" value="S1"/>
    <property type="match status" value="1"/>
</dbReference>
<comment type="function">
    <text evidence="7">Involved in mRNA degradation. Catalyzes the phosphorolysis of single-stranded polyribonucleotides processively in the 3'- to 5'-direction.</text>
</comment>
<dbReference type="CDD" id="cd11364">
    <property type="entry name" value="RNase_PH_PNPase_2"/>
    <property type="match status" value="1"/>
</dbReference>
<evidence type="ECO:0000259" key="8">
    <source>
        <dbReference type="PROSITE" id="PS50126"/>
    </source>
</evidence>
<dbReference type="SUPFAM" id="SSF55666">
    <property type="entry name" value="Ribonuclease PH domain 2-like"/>
    <property type="match status" value="2"/>
</dbReference>
<feature type="binding site" evidence="7">
    <location>
        <position position="490"/>
    </location>
    <ligand>
        <name>Mg(2+)</name>
        <dbReference type="ChEBI" id="CHEBI:18420"/>
    </ligand>
</feature>
<organism evidence="9 10">
    <name type="scientific">Orientia tsutsugamushi</name>
    <name type="common">Rickettsia tsutsugamushi</name>
    <dbReference type="NCBI Taxonomy" id="784"/>
    <lineage>
        <taxon>Bacteria</taxon>
        <taxon>Pseudomonadati</taxon>
        <taxon>Pseudomonadota</taxon>
        <taxon>Alphaproteobacteria</taxon>
        <taxon>Rickettsiales</taxon>
        <taxon>Rickettsiaceae</taxon>
        <taxon>Rickettsieae</taxon>
        <taxon>Orientia</taxon>
    </lineage>
</organism>